<evidence type="ECO:0000313" key="1">
    <source>
        <dbReference type="EMBL" id="SQC36294.1"/>
    </source>
</evidence>
<proteinExistence type="predicted"/>
<accession>A0A2X3ELP5</accession>
<evidence type="ECO:0000313" key="2">
    <source>
        <dbReference type="Proteomes" id="UP000250166"/>
    </source>
</evidence>
<organism evidence="1 2">
    <name type="scientific">Helicobacter fennelliae</name>
    <dbReference type="NCBI Taxonomy" id="215"/>
    <lineage>
        <taxon>Bacteria</taxon>
        <taxon>Pseudomonadati</taxon>
        <taxon>Campylobacterota</taxon>
        <taxon>Epsilonproteobacteria</taxon>
        <taxon>Campylobacterales</taxon>
        <taxon>Helicobacteraceae</taxon>
        <taxon>Helicobacter</taxon>
    </lineage>
</organism>
<protein>
    <submittedName>
        <fullName evidence="1">Uncharacterized protein</fullName>
    </submittedName>
</protein>
<gene>
    <name evidence="1" type="ORF">NCTC13102_02104</name>
</gene>
<dbReference type="EMBL" id="UAWL01000020">
    <property type="protein sequence ID" value="SQC36294.1"/>
    <property type="molecule type" value="Genomic_DNA"/>
</dbReference>
<dbReference type="RefSeq" id="WP_112059189.1">
    <property type="nucleotide sequence ID" value="NZ_UAWL01000020.1"/>
</dbReference>
<sequence>MKKRYSKLENERLNTQALRFFEYLDNEAKEAFIIQKVRRSKEFKQYLLEKEALLQTPSLFSKYELREH</sequence>
<name>A0A2X3ELP5_9HELI</name>
<reference evidence="1 2" key="1">
    <citation type="submission" date="2018-06" db="EMBL/GenBank/DDBJ databases">
        <authorList>
            <consortium name="Pathogen Informatics"/>
            <person name="Doyle S."/>
        </authorList>
    </citation>
    <scope>NUCLEOTIDE SEQUENCE [LARGE SCALE GENOMIC DNA]</scope>
    <source>
        <strain evidence="1 2">NCTC13102</strain>
    </source>
</reference>
<dbReference type="Proteomes" id="UP000250166">
    <property type="component" value="Unassembled WGS sequence"/>
</dbReference>
<dbReference type="AlphaFoldDB" id="A0A2X3ELP5"/>